<name>A0ABV9XTG1_9PSEU</name>
<organism evidence="1 2">
    <name type="scientific">Saccharothrix xinjiangensis</name>
    <dbReference type="NCBI Taxonomy" id="204798"/>
    <lineage>
        <taxon>Bacteria</taxon>
        <taxon>Bacillati</taxon>
        <taxon>Actinomycetota</taxon>
        <taxon>Actinomycetes</taxon>
        <taxon>Pseudonocardiales</taxon>
        <taxon>Pseudonocardiaceae</taxon>
        <taxon>Saccharothrix</taxon>
    </lineage>
</organism>
<proteinExistence type="predicted"/>
<keyword evidence="2" id="KW-1185">Reference proteome</keyword>
<evidence type="ECO:0000313" key="2">
    <source>
        <dbReference type="Proteomes" id="UP001595833"/>
    </source>
</evidence>
<dbReference type="RefSeq" id="WP_344036540.1">
    <property type="nucleotide sequence ID" value="NZ_BAAAKE010000005.1"/>
</dbReference>
<comment type="caution">
    <text evidence="1">The sequence shown here is derived from an EMBL/GenBank/DDBJ whole genome shotgun (WGS) entry which is preliminary data.</text>
</comment>
<evidence type="ECO:0000313" key="1">
    <source>
        <dbReference type="EMBL" id="MFC5053674.1"/>
    </source>
</evidence>
<gene>
    <name evidence="1" type="ORF">ACFPFM_07865</name>
</gene>
<protein>
    <submittedName>
        <fullName evidence="1">Uncharacterized protein</fullName>
    </submittedName>
</protein>
<accession>A0ABV9XTG1</accession>
<sequence length="160" mass="17602">MRRTVIWPRHWTRTRVSPGVWLAEKHTLRRATPAAGAWAVRCPQERGRVVGEAELLDDAVDVLHRHLFTCMPAAGRPAAESETGHGPAACVQALRDGYRAVCEHPDADHCAACRHCPGHHAPGCRDGHPLTIQRIAGRVRPTGHPPVRMVTVRLPDRTPA</sequence>
<dbReference type="Proteomes" id="UP001595833">
    <property type="component" value="Unassembled WGS sequence"/>
</dbReference>
<reference evidence="2" key="1">
    <citation type="journal article" date="2019" name="Int. J. Syst. Evol. Microbiol.">
        <title>The Global Catalogue of Microorganisms (GCM) 10K type strain sequencing project: providing services to taxonomists for standard genome sequencing and annotation.</title>
        <authorList>
            <consortium name="The Broad Institute Genomics Platform"/>
            <consortium name="The Broad Institute Genome Sequencing Center for Infectious Disease"/>
            <person name="Wu L."/>
            <person name="Ma J."/>
        </authorList>
    </citation>
    <scope>NUCLEOTIDE SEQUENCE [LARGE SCALE GENOMIC DNA]</scope>
    <source>
        <strain evidence="2">KCTC 12848</strain>
    </source>
</reference>
<dbReference type="EMBL" id="JBHSJB010000007">
    <property type="protein sequence ID" value="MFC5053674.1"/>
    <property type="molecule type" value="Genomic_DNA"/>
</dbReference>